<dbReference type="Proteomes" id="UP001153292">
    <property type="component" value="Chromosome 18"/>
</dbReference>
<feature type="compositionally biased region" description="Acidic residues" evidence="1">
    <location>
        <begin position="270"/>
        <end position="283"/>
    </location>
</feature>
<evidence type="ECO:0000313" key="3">
    <source>
        <dbReference type="Proteomes" id="UP001153292"/>
    </source>
</evidence>
<protein>
    <recommendedName>
        <fullName evidence="4">BESS domain-containing protein</fullName>
    </recommendedName>
</protein>
<sequence length="343" mass="38717">MAGWIALSEVVSKLENSNNTIGELRAQEEFLSNTACVSRSPEFSNVNTRRGAQNASVDSIESVPAMTKKASSRWKGRRGSPLNATCVVLSRPDRTICCAPTYTYITTTPLYVSRLHYSTKEEEIVEYLRIKTKFSLRVARLESRHNMNFNSFVRACALHLLALQPASLSHLSARRQTGTTARCNRIAALRLPVLDPFRGDMPAPAGELVMTNKRKRVADVERRAKRQRRRHRSHSQPASDTDNAEKRQALKRLFGRICSVEIDNQRNDPPEEEEEEEPIFGDENEDPLLDSVPVDMDPEQLGFLVCAQETLRFLHGRGIPPQHPVFARLRSRLLRGIDEMAAA</sequence>
<evidence type="ECO:0000313" key="2">
    <source>
        <dbReference type="EMBL" id="CAH0400814.1"/>
    </source>
</evidence>
<dbReference type="EMBL" id="OU963911">
    <property type="protein sequence ID" value="CAH0400814.1"/>
    <property type="molecule type" value="Genomic_DNA"/>
</dbReference>
<feature type="region of interest" description="Disordered" evidence="1">
    <location>
        <begin position="209"/>
        <end position="245"/>
    </location>
</feature>
<gene>
    <name evidence="2" type="ORF">CHILSU_LOCUS4017</name>
</gene>
<proteinExistence type="predicted"/>
<accession>A0ABN8B2J1</accession>
<reference evidence="2" key="1">
    <citation type="submission" date="2021-12" db="EMBL/GenBank/DDBJ databases">
        <authorList>
            <person name="King R."/>
        </authorList>
    </citation>
    <scope>NUCLEOTIDE SEQUENCE</scope>
</reference>
<feature type="region of interest" description="Disordered" evidence="1">
    <location>
        <begin position="261"/>
        <end position="283"/>
    </location>
</feature>
<feature type="compositionally biased region" description="Basic residues" evidence="1">
    <location>
        <begin position="223"/>
        <end position="234"/>
    </location>
</feature>
<evidence type="ECO:0000256" key="1">
    <source>
        <dbReference type="SAM" id="MobiDB-lite"/>
    </source>
</evidence>
<evidence type="ECO:0008006" key="4">
    <source>
        <dbReference type="Google" id="ProtNLM"/>
    </source>
</evidence>
<name>A0ABN8B2J1_CHISP</name>
<keyword evidence="3" id="KW-1185">Reference proteome</keyword>
<organism evidence="2 3">
    <name type="scientific">Chilo suppressalis</name>
    <name type="common">Asiatic rice borer moth</name>
    <dbReference type="NCBI Taxonomy" id="168631"/>
    <lineage>
        <taxon>Eukaryota</taxon>
        <taxon>Metazoa</taxon>
        <taxon>Ecdysozoa</taxon>
        <taxon>Arthropoda</taxon>
        <taxon>Hexapoda</taxon>
        <taxon>Insecta</taxon>
        <taxon>Pterygota</taxon>
        <taxon>Neoptera</taxon>
        <taxon>Endopterygota</taxon>
        <taxon>Lepidoptera</taxon>
        <taxon>Glossata</taxon>
        <taxon>Ditrysia</taxon>
        <taxon>Pyraloidea</taxon>
        <taxon>Crambidae</taxon>
        <taxon>Crambinae</taxon>
        <taxon>Chilo</taxon>
    </lineage>
</organism>